<dbReference type="CDD" id="cd01071">
    <property type="entry name" value="PBP2_PhnD_like"/>
    <property type="match status" value="1"/>
</dbReference>
<feature type="chain" id="PRO_5026711451" evidence="1">
    <location>
        <begin position="26"/>
        <end position="293"/>
    </location>
</feature>
<dbReference type="Gene3D" id="3.40.190.10">
    <property type="entry name" value="Periplasmic binding protein-like II"/>
    <property type="match status" value="2"/>
</dbReference>
<dbReference type="Pfam" id="PF12974">
    <property type="entry name" value="Phosphonate-bd"/>
    <property type="match status" value="1"/>
</dbReference>
<comment type="caution">
    <text evidence="2">The sequence shown here is derived from an EMBL/GenBank/DDBJ whole genome shotgun (WGS) entry which is preliminary data.</text>
</comment>
<dbReference type="PANTHER" id="PTHR30024:SF17">
    <property type="entry name" value="SOLUTE-BINDING PROTEIN FAMILY 3_N-TERMINAL DOMAIN-CONTAINING PROTEIN"/>
    <property type="match status" value="1"/>
</dbReference>
<accession>A0A6P1ZDF0</accession>
<evidence type="ECO:0000313" key="2">
    <source>
        <dbReference type="EMBL" id="TVM32285.1"/>
    </source>
</evidence>
<reference evidence="2 3" key="1">
    <citation type="submission" date="2018-06" db="EMBL/GenBank/DDBJ databases">
        <title>Complete genome of Desulfovibrio marinus P48SEP.</title>
        <authorList>
            <person name="Crispim J.S."/>
            <person name="Vidigal P.M.P."/>
            <person name="Silva L.C.F."/>
            <person name="Araujo L.C."/>
            <person name="Laguardia C.N."/>
            <person name="Dias R.S."/>
            <person name="Sousa M.P."/>
            <person name="Paula S.O."/>
            <person name="Silva C."/>
        </authorList>
    </citation>
    <scope>NUCLEOTIDE SEQUENCE [LARGE SCALE GENOMIC DNA]</scope>
    <source>
        <strain evidence="2 3">P48SEP</strain>
    </source>
</reference>
<dbReference type="EMBL" id="QMIF01000011">
    <property type="protein sequence ID" value="TVM32285.1"/>
    <property type="molecule type" value="Genomic_DNA"/>
</dbReference>
<protein>
    <submittedName>
        <fullName evidence="2">Phosphonate ABC transporter substrate-binding protein</fullName>
    </submittedName>
</protein>
<dbReference type="Proteomes" id="UP000434052">
    <property type="component" value="Unassembled WGS sequence"/>
</dbReference>
<dbReference type="RefSeq" id="WP_144306297.1">
    <property type="nucleotide sequence ID" value="NZ_QMIF01000011.1"/>
</dbReference>
<keyword evidence="1" id="KW-0732">Signal</keyword>
<dbReference type="SUPFAM" id="SSF53850">
    <property type="entry name" value="Periplasmic binding protein-like II"/>
    <property type="match status" value="1"/>
</dbReference>
<dbReference type="PANTHER" id="PTHR30024">
    <property type="entry name" value="ALIPHATIC SULFONATES-BINDING PROTEIN-RELATED"/>
    <property type="match status" value="1"/>
</dbReference>
<evidence type="ECO:0000256" key="1">
    <source>
        <dbReference type="SAM" id="SignalP"/>
    </source>
</evidence>
<sequence length="293" mass="32495">MTLFRSLAIALALIAVFAVTRKAEAAQTYKLAVTDLEGMEELQREFARFREVLNTATGYDFELFPVNNRTAAVEALRSKNVDFVLTGPAEYVVFKKLTNATPVIGFSRPDYFSSVVVMADSGYTSLEDLKGQKVAFGDVGSTSKHLGPMQIFSDHGINALSDLEPMYIDQNVGWQALKRGDVAAFGTTNSKFMQLREKDELPPGAFRVIARGPDLPNDVLLVGPHVDQKVVDTVRNVFDSHSDELIAALLVGEENQKYQGMKFISSIKDSDYNYVREMYATIGYPQYAEFVGD</sequence>
<name>A0A6P1ZDF0_9BACT</name>
<dbReference type="AlphaFoldDB" id="A0A6P1ZDF0"/>
<gene>
    <name evidence="2" type="ORF">DQK91_15490</name>
</gene>
<feature type="signal peptide" evidence="1">
    <location>
        <begin position="1"/>
        <end position="25"/>
    </location>
</feature>
<proteinExistence type="predicted"/>
<organism evidence="2 3">
    <name type="scientific">Oceanidesulfovibrio marinus</name>
    <dbReference type="NCBI Taxonomy" id="370038"/>
    <lineage>
        <taxon>Bacteria</taxon>
        <taxon>Pseudomonadati</taxon>
        <taxon>Thermodesulfobacteriota</taxon>
        <taxon>Desulfovibrionia</taxon>
        <taxon>Desulfovibrionales</taxon>
        <taxon>Desulfovibrionaceae</taxon>
        <taxon>Oceanidesulfovibrio</taxon>
    </lineage>
</organism>
<evidence type="ECO:0000313" key="3">
    <source>
        <dbReference type="Proteomes" id="UP000434052"/>
    </source>
</evidence>
<dbReference type="OrthoDB" id="7374754at2"/>